<feature type="domain" description="RING-type" evidence="7">
    <location>
        <begin position="10"/>
        <end position="50"/>
    </location>
</feature>
<dbReference type="SMART" id="SM00184">
    <property type="entry name" value="RING"/>
    <property type="match status" value="1"/>
</dbReference>
<evidence type="ECO:0000259" key="8">
    <source>
        <dbReference type="PROSITE" id="PS50119"/>
    </source>
</evidence>
<keyword evidence="4" id="KW-0862">Zinc</keyword>
<evidence type="ECO:0000313" key="10">
    <source>
        <dbReference type="Proteomes" id="UP000265180"/>
    </source>
</evidence>
<reference evidence="9" key="4">
    <citation type="submission" date="2025-09" db="UniProtKB">
        <authorList>
            <consortium name="Ensembl"/>
        </authorList>
    </citation>
    <scope>IDENTIFICATION</scope>
    <source>
        <strain evidence="9">HNI</strain>
    </source>
</reference>
<dbReference type="Pfam" id="PF00643">
    <property type="entry name" value="zf-B_box"/>
    <property type="match status" value="1"/>
</dbReference>
<dbReference type="Gene3D" id="3.30.160.60">
    <property type="entry name" value="Classic Zinc Finger"/>
    <property type="match status" value="1"/>
</dbReference>
<dbReference type="AlphaFoldDB" id="A0A3P9K3D7"/>
<comment type="similarity">
    <text evidence="1">Belongs to the TRIM/RBCC family.</text>
</comment>
<dbReference type="PROSITE" id="PS50089">
    <property type="entry name" value="ZF_RING_2"/>
    <property type="match status" value="1"/>
</dbReference>
<dbReference type="Gene3D" id="3.30.40.10">
    <property type="entry name" value="Zinc/RING finger domain, C3HC4 (zinc finger)"/>
    <property type="match status" value="1"/>
</dbReference>
<evidence type="ECO:0000256" key="3">
    <source>
        <dbReference type="ARBA" id="ARBA00022771"/>
    </source>
</evidence>
<evidence type="ECO:0000256" key="1">
    <source>
        <dbReference type="ARBA" id="ARBA00008518"/>
    </source>
</evidence>
<dbReference type="InterPro" id="IPR001841">
    <property type="entry name" value="Znf_RING"/>
</dbReference>
<reference evidence="9" key="3">
    <citation type="submission" date="2025-08" db="UniProtKB">
        <authorList>
            <consortium name="Ensembl"/>
        </authorList>
    </citation>
    <scope>IDENTIFICATION</scope>
    <source>
        <strain evidence="9">HNI</strain>
    </source>
</reference>
<sequence>MASSSKDYCCSVCYDVFKDPVLLSCSHSFCRLCLTTWWTQKPNNECPLYQDQRASEVVCNPHSKKLELFCLDHKQPVCIICRDSRNHVGHSFIPIDEAAQEHREKLQKSLDSLRDNVNKDNDLIETIECVLISNQFTLSEGEEKIKRHFKELHQLLNDEEEAGLAALREEEDLKRQVLKAKMTDLNNDIETLKDIVKETENALRADDVSFLNTYKAAEDKLQFCLLLEDHQLPEELVVDLSKHLDNLPLTTVSSRLNITS</sequence>
<protein>
    <submittedName>
        <fullName evidence="9">Uncharacterized protein</fullName>
    </submittedName>
</protein>
<dbReference type="Pfam" id="PF00097">
    <property type="entry name" value="zf-C3HC4"/>
    <property type="match status" value="1"/>
</dbReference>
<dbReference type="Ensembl" id="ENSORLT00020010191.1">
    <property type="protein sequence ID" value="ENSORLP00020003103.1"/>
    <property type="gene ID" value="ENSORLG00020003870.1"/>
</dbReference>
<reference key="1">
    <citation type="journal article" date="2007" name="Nature">
        <title>The medaka draft genome and insights into vertebrate genome evolution.</title>
        <authorList>
            <person name="Kasahara M."/>
            <person name="Naruse K."/>
            <person name="Sasaki S."/>
            <person name="Nakatani Y."/>
            <person name="Qu W."/>
            <person name="Ahsan B."/>
            <person name="Yamada T."/>
            <person name="Nagayasu Y."/>
            <person name="Doi K."/>
            <person name="Kasai Y."/>
            <person name="Jindo T."/>
            <person name="Kobayashi D."/>
            <person name="Shimada A."/>
            <person name="Toyoda A."/>
            <person name="Kuroki Y."/>
            <person name="Fujiyama A."/>
            <person name="Sasaki T."/>
            <person name="Shimizu A."/>
            <person name="Asakawa S."/>
            <person name="Shimizu N."/>
            <person name="Hashimoto S."/>
            <person name="Yang J."/>
            <person name="Lee Y."/>
            <person name="Matsushima K."/>
            <person name="Sugano S."/>
            <person name="Sakaizumi M."/>
            <person name="Narita T."/>
            <person name="Ohishi K."/>
            <person name="Haga S."/>
            <person name="Ohta F."/>
            <person name="Nomoto H."/>
            <person name="Nogata K."/>
            <person name="Morishita T."/>
            <person name="Endo T."/>
            <person name="Shin-I T."/>
            <person name="Takeda H."/>
            <person name="Morishita S."/>
            <person name="Kohara Y."/>
        </authorList>
    </citation>
    <scope>NUCLEOTIDE SEQUENCE [LARGE SCALE GENOMIC DNA]</scope>
    <source>
        <strain>Hd-rR</strain>
    </source>
</reference>
<organism evidence="9 10">
    <name type="scientific">Oryzias latipes</name>
    <name type="common">Japanese rice fish</name>
    <name type="synonym">Japanese killifish</name>
    <dbReference type="NCBI Taxonomy" id="8090"/>
    <lineage>
        <taxon>Eukaryota</taxon>
        <taxon>Metazoa</taxon>
        <taxon>Chordata</taxon>
        <taxon>Craniata</taxon>
        <taxon>Vertebrata</taxon>
        <taxon>Euteleostomi</taxon>
        <taxon>Actinopterygii</taxon>
        <taxon>Neopterygii</taxon>
        <taxon>Teleostei</taxon>
        <taxon>Neoteleostei</taxon>
        <taxon>Acanthomorphata</taxon>
        <taxon>Ovalentaria</taxon>
        <taxon>Atherinomorphae</taxon>
        <taxon>Beloniformes</taxon>
        <taxon>Adrianichthyidae</taxon>
        <taxon>Oryziinae</taxon>
        <taxon>Oryzias</taxon>
    </lineage>
</organism>
<dbReference type="SUPFAM" id="SSF57845">
    <property type="entry name" value="B-box zinc-binding domain"/>
    <property type="match status" value="1"/>
</dbReference>
<evidence type="ECO:0000256" key="5">
    <source>
        <dbReference type="PROSITE-ProRule" id="PRU00024"/>
    </source>
</evidence>
<dbReference type="GO" id="GO:0008270">
    <property type="term" value="F:zinc ion binding"/>
    <property type="evidence" value="ECO:0007669"/>
    <property type="project" value="UniProtKB-KW"/>
</dbReference>
<dbReference type="PROSITE" id="PS00518">
    <property type="entry name" value="ZF_RING_1"/>
    <property type="match status" value="1"/>
</dbReference>
<dbReference type="InterPro" id="IPR050143">
    <property type="entry name" value="TRIM/RBCC"/>
</dbReference>
<dbReference type="InterPro" id="IPR013083">
    <property type="entry name" value="Znf_RING/FYVE/PHD"/>
</dbReference>
<accession>A0A3P9K3D7</accession>
<reference evidence="9 10" key="2">
    <citation type="submission" date="2017-04" db="EMBL/GenBank/DDBJ databases">
        <title>CpG methylation of centromeres and impact of large insertions on vertebrate speciation.</title>
        <authorList>
            <person name="Ichikawa K."/>
            <person name="Yoshimura J."/>
            <person name="Morishita S."/>
        </authorList>
    </citation>
    <scope>NUCLEOTIDE SEQUENCE</scope>
    <source>
        <strain evidence="9 10">HNI</strain>
    </source>
</reference>
<evidence type="ECO:0000256" key="2">
    <source>
        <dbReference type="ARBA" id="ARBA00022723"/>
    </source>
</evidence>
<dbReference type="PANTHER" id="PTHR24103">
    <property type="entry name" value="E3 UBIQUITIN-PROTEIN LIGASE TRIM"/>
    <property type="match status" value="1"/>
</dbReference>
<keyword evidence="6" id="KW-0175">Coiled coil</keyword>
<dbReference type="InterPro" id="IPR000315">
    <property type="entry name" value="Znf_B-box"/>
</dbReference>
<evidence type="ECO:0000313" key="9">
    <source>
        <dbReference type="Ensembl" id="ENSORLP00020003103.1"/>
    </source>
</evidence>
<feature type="domain" description="B box-type" evidence="8">
    <location>
        <begin position="54"/>
        <end position="95"/>
    </location>
</feature>
<keyword evidence="3 5" id="KW-0863">Zinc-finger</keyword>
<dbReference type="SMART" id="SM00336">
    <property type="entry name" value="BBOX"/>
    <property type="match status" value="1"/>
</dbReference>
<dbReference type="PROSITE" id="PS50119">
    <property type="entry name" value="ZF_BBOX"/>
    <property type="match status" value="1"/>
</dbReference>
<dbReference type="InterPro" id="IPR018957">
    <property type="entry name" value="Znf_C3HC4_RING-type"/>
</dbReference>
<proteinExistence type="inferred from homology"/>
<dbReference type="SUPFAM" id="SSF57850">
    <property type="entry name" value="RING/U-box"/>
    <property type="match status" value="1"/>
</dbReference>
<name>A0A3P9K3D7_ORYLA</name>
<evidence type="ECO:0000256" key="4">
    <source>
        <dbReference type="ARBA" id="ARBA00022833"/>
    </source>
</evidence>
<evidence type="ECO:0000259" key="7">
    <source>
        <dbReference type="PROSITE" id="PS50089"/>
    </source>
</evidence>
<dbReference type="InterPro" id="IPR017907">
    <property type="entry name" value="Znf_RING_CS"/>
</dbReference>
<keyword evidence="2" id="KW-0479">Metal-binding</keyword>
<evidence type="ECO:0000256" key="6">
    <source>
        <dbReference type="SAM" id="Coils"/>
    </source>
</evidence>
<dbReference type="Proteomes" id="UP000265180">
    <property type="component" value="Chromosome 5"/>
</dbReference>
<feature type="coiled-coil region" evidence="6">
    <location>
        <begin position="96"/>
        <end position="202"/>
    </location>
</feature>